<evidence type="ECO:0000256" key="4">
    <source>
        <dbReference type="ARBA" id="ARBA00023002"/>
    </source>
</evidence>
<proteinExistence type="inferred from homology"/>
<evidence type="ECO:0000256" key="6">
    <source>
        <dbReference type="PIRNR" id="PIRNR000101"/>
    </source>
</evidence>
<dbReference type="SUPFAM" id="SSF55103">
    <property type="entry name" value="FAD-linked oxidases, C-terminal domain"/>
    <property type="match status" value="1"/>
</dbReference>
<dbReference type="EMBL" id="CP002218">
    <property type="protein sequence ID" value="ADN61848.1"/>
    <property type="molecule type" value="Genomic_DNA"/>
</dbReference>
<comment type="function">
    <text evidence="5 6">Catalyzes the oxidation of D-lactate to pyruvate.</text>
</comment>
<dbReference type="HAMAP" id="MF_02092">
    <property type="entry name" value="DLDH_Dld"/>
    <property type="match status" value="1"/>
</dbReference>
<dbReference type="InterPro" id="IPR016169">
    <property type="entry name" value="FAD-bd_PCMH_sub2"/>
</dbReference>
<dbReference type="GO" id="GO:0006089">
    <property type="term" value="P:lactate metabolic process"/>
    <property type="evidence" value="ECO:0007669"/>
    <property type="project" value="UniProtKB-UniRule"/>
</dbReference>
<dbReference type="InterPro" id="IPR016166">
    <property type="entry name" value="FAD-bd_PCMH"/>
</dbReference>
<dbReference type="Gene3D" id="3.30.1370.20">
    <property type="entry name" value="D-lactate dehydrogenase, cap domain, subdomain 2"/>
    <property type="match status" value="1"/>
</dbReference>
<evidence type="ECO:0000256" key="5">
    <source>
        <dbReference type="HAMAP-Rule" id="MF_02092"/>
    </source>
</evidence>
<accession>E1THY7</accession>
<dbReference type="InterPro" id="IPR036318">
    <property type="entry name" value="FAD-bd_PCMH-like_sf"/>
</dbReference>
<evidence type="ECO:0000256" key="7">
    <source>
        <dbReference type="PIRSR" id="PIRSR000101-1"/>
    </source>
</evidence>
<feature type="binding site" evidence="5 7">
    <location>
        <position position="154"/>
    </location>
    <ligand>
        <name>FAD</name>
        <dbReference type="ChEBI" id="CHEBI:57692"/>
    </ligand>
</feature>
<sequence>MSDTALLASLREIVGASHVLTGDARTRRYRTGYRFGTGRVLAVVRPGTLYEQWQALTACVAAGVIIITQASNTGLTGGSTPAGDDYDRDIVIVSTTRIKRIHLLDGGRQVVCIGGTTLDQLERTLKPLGREPHSVIGSSCIGASVLGGISNNSGGSLVHRGPAYTEMALFAAVDATGTLRLVNHLGIELGESPEDVLTRIENGTFAPGDVSEGAAASDRGYASHVRDVDASTPARFNADPRRLFEASGSAGKVMTFAVRLDTFAAQSGAKVFYIGTNDPGVLTDIRRHALANFEYLPIAGEYMHRDAFDVAKKYGKDLFVIIDRFGTERLPMFFSLKTRCDTWFERLSFMPKHFTDRMLQWLSEMLPDHLPARLKEYRDRYEHHLMLKVPAAGIDEARAFLAERFAAANGAYFECTDEEGRKAFLHRFAAASAAVRYRAVHHREVEDIVALDIALRRNDRDWFERLPQKIEQAITLKLYYGHFLCHVFHQDYIVRKGHDCVALEHEMLELLDARGAEYPAEHNVGHLYEAKPELAAFYQKLDPCNCFNPGIGKTSKFAAYREPEGGPGGGSRGELHGDSQDNSQAVREPVA</sequence>
<dbReference type="eggNOG" id="COG0277">
    <property type="taxonomic scope" value="Bacteria"/>
</dbReference>
<evidence type="ECO:0000259" key="9">
    <source>
        <dbReference type="PROSITE" id="PS51387"/>
    </source>
</evidence>
<comment type="subcellular location">
    <subcellularLocation>
        <location evidence="5">Cell inner membrane</location>
        <topology evidence="5">Peripheral membrane protein</topology>
        <orientation evidence="5">Cytoplasmic side</orientation>
    </subcellularLocation>
</comment>
<dbReference type="EC" id="1.1.5.12" evidence="5"/>
<feature type="binding site" evidence="5 7">
    <location>
        <begin position="78"/>
        <end position="79"/>
    </location>
    <ligand>
        <name>FAD</name>
        <dbReference type="ChEBI" id="CHEBI:57692"/>
    </ligand>
</feature>
<dbReference type="Gene3D" id="3.30.70.610">
    <property type="entry name" value="D-lactate dehydrogenase, cap domain, subdomain 1"/>
    <property type="match status" value="2"/>
</dbReference>
<dbReference type="NCBIfam" id="NF008387">
    <property type="entry name" value="PRK11183.1"/>
    <property type="match status" value="1"/>
</dbReference>
<dbReference type="GO" id="GO:0004458">
    <property type="term" value="F:D-lactate dehydrogenase (cytochrome) activity"/>
    <property type="evidence" value="ECO:0007669"/>
    <property type="project" value="UniProtKB-UniRule"/>
</dbReference>
<keyword evidence="5" id="KW-0997">Cell inner membrane</keyword>
<feature type="binding site" evidence="7">
    <location>
        <position position="250"/>
    </location>
    <ligand>
        <name>FAD</name>
        <dbReference type="ChEBI" id="CHEBI:57692"/>
    </ligand>
</feature>
<dbReference type="Pfam" id="PF01565">
    <property type="entry name" value="FAD_binding_4"/>
    <property type="match status" value="1"/>
</dbReference>
<name>E1THY7_BURSG</name>
<feature type="domain" description="FAD-binding PCMH-type" evidence="9">
    <location>
        <begin position="36"/>
        <end position="207"/>
    </location>
</feature>
<dbReference type="PROSITE" id="PS51387">
    <property type="entry name" value="FAD_PCMH"/>
    <property type="match status" value="1"/>
</dbReference>
<dbReference type="GO" id="GO:0055085">
    <property type="term" value="P:transmembrane transport"/>
    <property type="evidence" value="ECO:0007669"/>
    <property type="project" value="InterPro"/>
</dbReference>
<dbReference type="InterPro" id="IPR006094">
    <property type="entry name" value="Oxid_FAD_bind_N"/>
</dbReference>
<organism evidence="10">
    <name type="scientific">Burkholderia sp. (strain CCGE1003)</name>
    <dbReference type="NCBI Taxonomy" id="640512"/>
    <lineage>
        <taxon>Bacteria</taxon>
        <taxon>Pseudomonadati</taxon>
        <taxon>Pseudomonadota</taxon>
        <taxon>Betaproteobacteria</taxon>
        <taxon>Burkholderiales</taxon>
        <taxon>Burkholderiaceae</taxon>
        <taxon>Burkholderia</taxon>
    </lineage>
</organism>
<dbReference type="Pfam" id="PF09330">
    <property type="entry name" value="Lact-deh-memb"/>
    <property type="match status" value="1"/>
</dbReference>
<dbReference type="PANTHER" id="PTHR43716">
    <property type="entry name" value="D-2-HYDROXYGLUTARATE DEHYDROGENASE, MITOCHONDRIAL"/>
    <property type="match status" value="1"/>
</dbReference>
<dbReference type="STRING" id="640512.BC1003_5938"/>
<keyword evidence="5" id="KW-1003">Cell membrane</keyword>
<feature type="region of interest" description="Disordered" evidence="8">
    <location>
        <begin position="558"/>
        <end position="591"/>
    </location>
</feature>
<keyword evidence="5 6" id="KW-0874">Quinone</keyword>
<gene>
    <name evidence="5" type="primary">dld</name>
    <name evidence="10" type="ordered locus">BC1003_5938</name>
</gene>
<feature type="binding site" evidence="5 7">
    <location>
        <position position="144"/>
    </location>
    <ligand>
        <name>FAD</name>
        <dbReference type="ChEBI" id="CHEBI:57692"/>
    </ligand>
</feature>
<dbReference type="InterPro" id="IPR016172">
    <property type="entry name" value="D-lactate_DH_C-sub1"/>
</dbReference>
<evidence type="ECO:0000313" key="10">
    <source>
        <dbReference type="EMBL" id="ADN61848.1"/>
    </source>
</evidence>
<reference evidence="10" key="1">
    <citation type="submission" date="2010-09" db="EMBL/GenBank/DDBJ databases">
        <title>Complete sequence of chromosome2 of Burkholderia sp. CCGE1003.</title>
        <authorList>
            <consortium name="US DOE Joint Genome Institute"/>
            <person name="Lucas S."/>
            <person name="Copeland A."/>
            <person name="Lapidus A."/>
            <person name="Cheng J.-F."/>
            <person name="Bruce D."/>
            <person name="Goodwin L."/>
            <person name="Pitluck S."/>
            <person name="Daligault H."/>
            <person name="Davenport K."/>
            <person name="Detter J.C."/>
            <person name="Han C."/>
            <person name="Tapia R."/>
            <person name="Land M."/>
            <person name="Hauser L."/>
            <person name="Jeffries C."/>
            <person name="Kyrpides N."/>
            <person name="Ivanova N."/>
            <person name="Ovchinnikova G."/>
            <person name="Martinez-Romero E."/>
            <person name="Rogel M.A."/>
            <person name="Auchtung J."/>
            <person name="Tiedje J.M."/>
            <person name="Woyke T."/>
        </authorList>
    </citation>
    <scope>NUCLEOTIDE SEQUENCE</scope>
    <source>
        <strain evidence="10">CCGE1003</strain>
    </source>
</reference>
<dbReference type="Gene3D" id="3.30.465.10">
    <property type="match status" value="1"/>
</dbReference>
<protein>
    <recommendedName>
        <fullName evidence="5">Quinone-dependent D-lactate dehydrogenase</fullName>
        <ecNumber evidence="5">1.1.5.12</ecNumber>
    </recommendedName>
    <alternativeName>
        <fullName evidence="5">D-lactate dehydrogenase</fullName>
        <shortName evidence="5">D-LDH</shortName>
    </alternativeName>
</protein>
<dbReference type="InterPro" id="IPR016164">
    <property type="entry name" value="FAD-linked_Oxase-like_C"/>
</dbReference>
<evidence type="ECO:0000256" key="8">
    <source>
        <dbReference type="SAM" id="MobiDB-lite"/>
    </source>
</evidence>
<dbReference type="PANTHER" id="PTHR43716:SF1">
    <property type="entry name" value="D-2-HYDROXYGLUTARATE DEHYDROGENASE, MITOCHONDRIAL"/>
    <property type="match status" value="1"/>
</dbReference>
<dbReference type="InterPro" id="IPR012256">
    <property type="entry name" value="D_lactate_DH"/>
</dbReference>
<dbReference type="SUPFAM" id="SSF56176">
    <property type="entry name" value="FAD-binding/transporter-associated domain-like"/>
    <property type="match status" value="1"/>
</dbReference>
<dbReference type="PIRSF" id="PIRSF000101">
    <property type="entry name" value="D-lactate_dh"/>
    <property type="match status" value="1"/>
</dbReference>
<dbReference type="AlphaFoldDB" id="E1THY7"/>
<dbReference type="GO" id="GO:0102029">
    <property type="term" value="F:D-lactate dehydrogenase (quinone) activity"/>
    <property type="evidence" value="ECO:0007669"/>
    <property type="project" value="UniProtKB-EC"/>
</dbReference>
<dbReference type="Gene3D" id="3.30.43.10">
    <property type="entry name" value="Uridine Diphospho-n-acetylenolpyruvylglucosamine Reductase, domain 2"/>
    <property type="match status" value="1"/>
</dbReference>
<dbReference type="InterPro" id="IPR015409">
    <property type="entry name" value="Lactate_DH_C"/>
</dbReference>
<dbReference type="OrthoDB" id="9772552at2"/>
<comment type="catalytic activity">
    <reaction evidence="5 6">
        <text>(R)-lactate + a quinone = a quinol + pyruvate</text>
        <dbReference type="Rhea" id="RHEA:51468"/>
        <dbReference type="ChEBI" id="CHEBI:15361"/>
        <dbReference type="ChEBI" id="CHEBI:16004"/>
        <dbReference type="ChEBI" id="CHEBI:24646"/>
        <dbReference type="ChEBI" id="CHEBI:132124"/>
        <dbReference type="EC" id="1.1.5.12"/>
    </reaction>
</comment>
<evidence type="ECO:0000256" key="1">
    <source>
        <dbReference type="ARBA" id="ARBA00001974"/>
    </source>
</evidence>
<keyword evidence="2 5" id="KW-0285">Flavoprotein</keyword>
<dbReference type="InterPro" id="IPR016173">
    <property type="entry name" value="D-lactate_DH_C-sub2"/>
</dbReference>
<dbReference type="GO" id="GO:0031234">
    <property type="term" value="C:extrinsic component of cytoplasmic side of plasma membrane"/>
    <property type="evidence" value="ECO:0007669"/>
    <property type="project" value="UniProtKB-UniRule"/>
</dbReference>
<keyword evidence="5" id="KW-0472">Membrane</keyword>
<dbReference type="InterPro" id="IPR016167">
    <property type="entry name" value="FAD-bd_PCMH_sub1"/>
</dbReference>
<evidence type="ECO:0000256" key="3">
    <source>
        <dbReference type="ARBA" id="ARBA00022827"/>
    </source>
</evidence>
<evidence type="ECO:0000256" key="2">
    <source>
        <dbReference type="ARBA" id="ARBA00022630"/>
    </source>
</evidence>
<dbReference type="InterPro" id="IPR051264">
    <property type="entry name" value="FAD-oxidored/transferase_4"/>
</dbReference>
<comment type="caution">
    <text evidence="5">Lacks conserved residue(s) required for the propagation of feature annotation.</text>
</comment>
<dbReference type="GO" id="GO:0048038">
    <property type="term" value="F:quinone binding"/>
    <property type="evidence" value="ECO:0007669"/>
    <property type="project" value="UniProtKB-KW"/>
</dbReference>
<comment type="cofactor">
    <cofactor evidence="1 5 6 7">
        <name>FAD</name>
        <dbReference type="ChEBI" id="CHEBI:57692"/>
    </cofactor>
</comment>
<keyword evidence="4 5" id="KW-0560">Oxidoreductase</keyword>
<keyword evidence="3 5" id="KW-0274">FAD</keyword>
<dbReference type="GO" id="GO:0022904">
    <property type="term" value="P:respiratory electron transport chain"/>
    <property type="evidence" value="ECO:0007669"/>
    <property type="project" value="InterPro"/>
</dbReference>
<dbReference type="HOGENOM" id="CLU_034094_0_0_4"/>
<feature type="binding site" evidence="5 7">
    <location>
        <position position="137"/>
    </location>
    <ligand>
        <name>FAD</name>
        <dbReference type="ChEBI" id="CHEBI:57692"/>
    </ligand>
</feature>
<comment type="similarity">
    <text evidence="5">Belongs to the quinone-dependent D-lactate dehydrogenase family.</text>
</comment>
<feature type="binding site" evidence="5 7">
    <location>
        <begin position="70"/>
        <end position="74"/>
    </location>
    <ligand>
        <name>FAD</name>
        <dbReference type="ChEBI" id="CHEBI:57692"/>
    </ligand>
</feature>
<dbReference type="GO" id="GO:0071949">
    <property type="term" value="F:FAD binding"/>
    <property type="evidence" value="ECO:0007669"/>
    <property type="project" value="InterPro"/>
</dbReference>
<dbReference type="KEGG" id="bgf:BC1003_5938"/>